<comment type="caution">
    <text evidence="1">The sequence shown here is derived from an EMBL/GenBank/DDBJ whole genome shotgun (WGS) entry which is preliminary data.</text>
</comment>
<name>A0A8H7TA06_9HELO</name>
<accession>A0A8H7TA06</accession>
<reference evidence="1" key="1">
    <citation type="submission" date="2021-02" db="EMBL/GenBank/DDBJ databases">
        <title>Genome sequence Cadophora malorum strain M34.</title>
        <authorList>
            <person name="Stefanovic E."/>
            <person name="Vu D."/>
            <person name="Scully C."/>
            <person name="Dijksterhuis J."/>
            <person name="Roader J."/>
            <person name="Houbraken J."/>
        </authorList>
    </citation>
    <scope>NUCLEOTIDE SEQUENCE</scope>
    <source>
        <strain evidence="1">M34</strain>
    </source>
</reference>
<dbReference type="AlphaFoldDB" id="A0A8H7TA06"/>
<dbReference type="EMBL" id="JAFJYH010000148">
    <property type="protein sequence ID" value="KAG4417690.1"/>
    <property type="molecule type" value="Genomic_DNA"/>
</dbReference>
<organism evidence="1 2">
    <name type="scientific">Cadophora malorum</name>
    <dbReference type="NCBI Taxonomy" id="108018"/>
    <lineage>
        <taxon>Eukaryota</taxon>
        <taxon>Fungi</taxon>
        <taxon>Dikarya</taxon>
        <taxon>Ascomycota</taxon>
        <taxon>Pezizomycotina</taxon>
        <taxon>Leotiomycetes</taxon>
        <taxon>Helotiales</taxon>
        <taxon>Ploettnerulaceae</taxon>
        <taxon>Cadophora</taxon>
    </lineage>
</organism>
<gene>
    <name evidence="1" type="ORF">IFR04_009193</name>
</gene>
<keyword evidence="2" id="KW-1185">Reference proteome</keyword>
<dbReference type="OrthoDB" id="3562925at2759"/>
<proteinExistence type="predicted"/>
<dbReference type="Proteomes" id="UP000664132">
    <property type="component" value="Unassembled WGS sequence"/>
</dbReference>
<evidence type="ECO:0000313" key="2">
    <source>
        <dbReference type="Proteomes" id="UP000664132"/>
    </source>
</evidence>
<sequence>MRLNLNFHLHHHLRTLFNTLDDIGIIILLTPLSTIQPILQSLLLPSMSFLQNIEFLNLLDDMGIILIIRPLGYLHRFAEIILLADE</sequence>
<evidence type="ECO:0000313" key="1">
    <source>
        <dbReference type="EMBL" id="KAG4417690.1"/>
    </source>
</evidence>
<protein>
    <submittedName>
        <fullName evidence="1">Uncharacterized protein</fullName>
    </submittedName>
</protein>